<evidence type="ECO:0000313" key="13">
    <source>
        <dbReference type="EMBL" id="ORY03075.1"/>
    </source>
</evidence>
<feature type="transmembrane region" description="Helical" evidence="12">
    <location>
        <begin position="134"/>
        <end position="156"/>
    </location>
</feature>
<feature type="transmembrane region" description="Helical" evidence="12">
    <location>
        <begin position="262"/>
        <end position="284"/>
    </location>
</feature>
<proteinExistence type="predicted"/>
<organism evidence="13 14">
    <name type="scientific">Neocallimastix californiae</name>
    <dbReference type="NCBI Taxonomy" id="1754190"/>
    <lineage>
        <taxon>Eukaryota</taxon>
        <taxon>Fungi</taxon>
        <taxon>Fungi incertae sedis</taxon>
        <taxon>Chytridiomycota</taxon>
        <taxon>Chytridiomycota incertae sedis</taxon>
        <taxon>Neocallimastigomycetes</taxon>
        <taxon>Neocallimastigales</taxon>
        <taxon>Neocallimastigaceae</taxon>
        <taxon>Neocallimastix</taxon>
    </lineage>
</organism>
<dbReference type="GO" id="GO:0015098">
    <property type="term" value="F:molybdate ion transmembrane transporter activity"/>
    <property type="evidence" value="ECO:0007669"/>
    <property type="project" value="InterPro"/>
</dbReference>
<feature type="transmembrane region" description="Helical" evidence="12">
    <location>
        <begin position="197"/>
        <end position="218"/>
    </location>
</feature>
<keyword evidence="7 12" id="KW-1133">Transmembrane helix</keyword>
<keyword evidence="4" id="KW-0813">Transport</keyword>
<evidence type="ECO:0000256" key="9">
    <source>
        <dbReference type="ARBA" id="ARBA00023136"/>
    </source>
</evidence>
<dbReference type="Gene3D" id="1.20.1250.20">
    <property type="entry name" value="MFS general substrate transporter like domains"/>
    <property type="match status" value="1"/>
</dbReference>
<dbReference type="PANTHER" id="PTHR23516:SF1">
    <property type="entry name" value="MOLYBDATE-ANION TRANSPORTER"/>
    <property type="match status" value="1"/>
</dbReference>
<feature type="transmembrane region" description="Helical" evidence="12">
    <location>
        <begin position="168"/>
        <end position="191"/>
    </location>
</feature>
<dbReference type="AlphaFoldDB" id="A0A1Y1YZU1"/>
<dbReference type="CDD" id="cd17487">
    <property type="entry name" value="MFS_MFSD5_like"/>
    <property type="match status" value="1"/>
</dbReference>
<accession>A0A1Y1YZU1</accession>
<dbReference type="GO" id="GO:0005886">
    <property type="term" value="C:plasma membrane"/>
    <property type="evidence" value="ECO:0007669"/>
    <property type="project" value="UniProtKB-SubCell"/>
</dbReference>
<comment type="caution">
    <text evidence="13">The sequence shown here is derived from an EMBL/GenBank/DDBJ whole genome shotgun (WGS) entry which is preliminary data.</text>
</comment>
<feature type="transmembrane region" description="Helical" evidence="12">
    <location>
        <begin position="304"/>
        <end position="325"/>
    </location>
</feature>
<evidence type="ECO:0000256" key="7">
    <source>
        <dbReference type="ARBA" id="ARBA00022989"/>
    </source>
</evidence>
<dbReference type="InterPro" id="IPR008509">
    <property type="entry name" value="MOT2/MFSD5"/>
</dbReference>
<evidence type="ECO:0000256" key="6">
    <source>
        <dbReference type="ARBA" id="ARBA00022692"/>
    </source>
</evidence>
<keyword evidence="6 12" id="KW-0812">Transmembrane</keyword>
<dbReference type="STRING" id="1754190.A0A1Y1YZU1"/>
<name>A0A1Y1YZU1_9FUNG</name>
<keyword evidence="9 12" id="KW-0472">Membrane</keyword>
<evidence type="ECO:0000256" key="8">
    <source>
        <dbReference type="ARBA" id="ARBA00023065"/>
    </source>
</evidence>
<evidence type="ECO:0000256" key="12">
    <source>
        <dbReference type="SAM" id="Phobius"/>
    </source>
</evidence>
<evidence type="ECO:0000256" key="10">
    <source>
        <dbReference type="ARBA" id="ARBA00030646"/>
    </source>
</evidence>
<feature type="transmembrane region" description="Helical" evidence="12">
    <location>
        <begin position="332"/>
        <end position="352"/>
    </location>
</feature>
<evidence type="ECO:0000256" key="2">
    <source>
        <dbReference type="ARBA" id="ARBA00004651"/>
    </source>
</evidence>
<feature type="transmembrane region" description="Helical" evidence="12">
    <location>
        <begin position="392"/>
        <end position="413"/>
    </location>
</feature>
<keyword evidence="5" id="KW-1003">Cell membrane</keyword>
<dbReference type="EMBL" id="MCOG01000482">
    <property type="protein sequence ID" value="ORY03075.1"/>
    <property type="molecule type" value="Genomic_DNA"/>
</dbReference>
<dbReference type="GO" id="GO:0006811">
    <property type="term" value="P:monoatomic ion transport"/>
    <property type="evidence" value="ECO:0007669"/>
    <property type="project" value="UniProtKB-KW"/>
</dbReference>
<evidence type="ECO:0000256" key="5">
    <source>
        <dbReference type="ARBA" id="ARBA00022475"/>
    </source>
</evidence>
<protein>
    <recommendedName>
        <fullName evidence="3">Molybdate-anion transporter</fullName>
    </recommendedName>
    <alternativeName>
        <fullName evidence="10">Major facilitator superfamily domain-containing protein 5</fullName>
    </alternativeName>
    <alternativeName>
        <fullName evidence="11">Molybdate transporter 2 homolog</fullName>
    </alternativeName>
</protein>
<keyword evidence="14" id="KW-1185">Reference proteome</keyword>
<evidence type="ECO:0000256" key="4">
    <source>
        <dbReference type="ARBA" id="ARBA00022448"/>
    </source>
</evidence>
<feature type="transmembrane region" description="Helical" evidence="12">
    <location>
        <begin position="80"/>
        <end position="98"/>
    </location>
</feature>
<comment type="subcellular location">
    <subcellularLocation>
        <location evidence="2">Cell membrane</location>
        <topology evidence="2">Multi-pass membrane protein</topology>
    </subcellularLocation>
</comment>
<feature type="transmembrane region" description="Helical" evidence="12">
    <location>
        <begin position="358"/>
        <end position="380"/>
    </location>
</feature>
<comment type="function">
    <text evidence="1">Mediates high-affinity intracellular uptake of the rare oligo-element molybdenum.</text>
</comment>
<feature type="transmembrane region" description="Helical" evidence="12">
    <location>
        <begin position="419"/>
        <end position="438"/>
    </location>
</feature>
<reference evidence="13 14" key="1">
    <citation type="submission" date="2016-08" db="EMBL/GenBank/DDBJ databases">
        <title>A Parts List for Fungal Cellulosomes Revealed by Comparative Genomics.</title>
        <authorList>
            <consortium name="DOE Joint Genome Institute"/>
            <person name="Haitjema C.H."/>
            <person name="Gilmore S.P."/>
            <person name="Henske J.K."/>
            <person name="Solomon K.V."/>
            <person name="De Groot R."/>
            <person name="Kuo A."/>
            <person name="Mondo S.J."/>
            <person name="Salamov A.A."/>
            <person name="Labutti K."/>
            <person name="Zhao Z."/>
            <person name="Chiniquy J."/>
            <person name="Barry K."/>
            <person name="Brewer H.M."/>
            <person name="Purvine S.O."/>
            <person name="Wright A.T."/>
            <person name="Boxma B."/>
            <person name="Van Alen T."/>
            <person name="Hackstein J.H."/>
            <person name="Baker S.E."/>
            <person name="Grigoriev I.V."/>
            <person name="O'Malley M.A."/>
        </authorList>
    </citation>
    <scope>NUCLEOTIDE SEQUENCE [LARGE SCALE GENOMIC DNA]</scope>
    <source>
        <strain evidence="13 14">G1</strain>
    </source>
</reference>
<gene>
    <name evidence="13" type="ORF">LY90DRAFT_678582</name>
</gene>
<dbReference type="Proteomes" id="UP000193920">
    <property type="component" value="Unassembled WGS sequence"/>
</dbReference>
<evidence type="ECO:0000313" key="14">
    <source>
        <dbReference type="Proteomes" id="UP000193920"/>
    </source>
</evidence>
<dbReference type="SUPFAM" id="SSF103473">
    <property type="entry name" value="MFS general substrate transporter"/>
    <property type="match status" value="1"/>
</dbReference>
<sequence length="456" mass="51285">MYFFYFIFLVVACIAITYLFKPKNEENKNEKPEKKESNAEYQKLNRSYLIVYSLVVTGDWLQGPYNYSLYQSYGLSLEKIGWLSVCGFLSSLVLGTYVGSIADKFGRKKMCLIFCLLYGTSCLLRYVPDFYILLFGRVLSGISTSLLFSCFEAWLINEHNSKGFANSLLSNTLTWAAFLNGLTAIISGLIGNVVVSYFSYAAPYGVAVIFFAISAVYIQLNWNENYGDTSAEGDKKEKKEDKKEEKKSSALIKGISVIFKDFTILSVGLIQSFFEAAMYIFVFLYSPILEEAHKLSGHDDELPFGLIFAGFMVCIMIGSRIFNILTQNNWKVITISLPVFLLGTLSMLLPIITMNEHILYWAFALFETCCGMFFPTLGCIKSEIIPEEVRSSVMNLFRVPMNAIVVIVLLKISSLSQEIQFIICAILCALSFILSANIHSKENAKAKAATTEKKDN</sequence>
<evidence type="ECO:0000256" key="1">
    <source>
        <dbReference type="ARBA" id="ARBA00003019"/>
    </source>
</evidence>
<keyword evidence="8" id="KW-0406">Ion transport</keyword>
<dbReference type="OrthoDB" id="263957at2759"/>
<dbReference type="PANTHER" id="PTHR23516">
    <property type="entry name" value="SAM (S-ADENOSYL METHIONINE) TRANSPORTER"/>
    <property type="match status" value="1"/>
</dbReference>
<evidence type="ECO:0000256" key="11">
    <source>
        <dbReference type="ARBA" id="ARBA00032555"/>
    </source>
</evidence>
<dbReference type="InterPro" id="IPR036259">
    <property type="entry name" value="MFS_trans_sf"/>
</dbReference>
<feature type="transmembrane region" description="Helical" evidence="12">
    <location>
        <begin position="6"/>
        <end position="22"/>
    </location>
</feature>
<dbReference type="Pfam" id="PF05631">
    <property type="entry name" value="MFS_5"/>
    <property type="match status" value="1"/>
</dbReference>
<evidence type="ECO:0000256" key="3">
    <source>
        <dbReference type="ARBA" id="ARBA00021242"/>
    </source>
</evidence>
<feature type="transmembrane region" description="Helical" evidence="12">
    <location>
        <begin position="110"/>
        <end position="128"/>
    </location>
</feature>